<name>A0ABN0XTE1_9LACT</name>
<dbReference type="NCBIfam" id="NF010193">
    <property type="entry name" value="PRK13672.1"/>
    <property type="match status" value="1"/>
</dbReference>
<dbReference type="PIRSF" id="PIRSF037262">
    <property type="entry name" value="UCP037262"/>
    <property type="match status" value="1"/>
</dbReference>
<gene>
    <name evidence="3" type="ORF">GCM10008932_24470</name>
</gene>
<accession>A0ABN0XTE1</accession>
<comment type="similarity">
    <text evidence="1">Belongs to the UPF0346 family.</text>
</comment>
<dbReference type="Gene3D" id="1.10.150.260">
    <property type="entry name" value="YozE SAM-like"/>
    <property type="match status" value="1"/>
</dbReference>
<evidence type="ECO:0000256" key="1">
    <source>
        <dbReference type="HAMAP-Rule" id="MF_01538"/>
    </source>
</evidence>
<dbReference type="HAMAP" id="MF_01538">
    <property type="entry name" value="UPF0346"/>
    <property type="match status" value="1"/>
</dbReference>
<comment type="caution">
    <text evidence="3">The sequence shown here is derived from an EMBL/GenBank/DDBJ whole genome shotgun (WGS) entry which is preliminary data.</text>
</comment>
<evidence type="ECO:0000313" key="3">
    <source>
        <dbReference type="EMBL" id="GAA0372306.1"/>
    </source>
</evidence>
<evidence type="ECO:0000259" key="2">
    <source>
        <dbReference type="Pfam" id="PF06855"/>
    </source>
</evidence>
<sequence>MRRSFYQYLMTHRDPHKKDALTAFANAAEKDGSFPKQSDKYEEISRYLELNGDYPESMTVFDEAFQLYKENDE</sequence>
<dbReference type="Pfam" id="PF06855">
    <property type="entry name" value="YozE_SAM_like"/>
    <property type="match status" value="1"/>
</dbReference>
<organism evidence="3 4">
    <name type="scientific">Alkalibacterium iburiense</name>
    <dbReference type="NCBI Taxonomy" id="290589"/>
    <lineage>
        <taxon>Bacteria</taxon>
        <taxon>Bacillati</taxon>
        <taxon>Bacillota</taxon>
        <taxon>Bacilli</taxon>
        <taxon>Lactobacillales</taxon>
        <taxon>Carnobacteriaceae</taxon>
        <taxon>Alkalibacterium</taxon>
    </lineage>
</organism>
<keyword evidence="4" id="KW-1185">Reference proteome</keyword>
<proteinExistence type="inferred from homology"/>
<reference evidence="3 4" key="1">
    <citation type="journal article" date="2019" name="Int. J. Syst. Evol. Microbiol.">
        <title>The Global Catalogue of Microorganisms (GCM) 10K type strain sequencing project: providing services to taxonomists for standard genome sequencing and annotation.</title>
        <authorList>
            <consortium name="The Broad Institute Genomics Platform"/>
            <consortium name="The Broad Institute Genome Sequencing Center for Infectious Disease"/>
            <person name="Wu L."/>
            <person name="Ma J."/>
        </authorList>
    </citation>
    <scope>NUCLEOTIDE SEQUENCE [LARGE SCALE GENOMIC DNA]</scope>
    <source>
        <strain evidence="3 4">JCM 12662</strain>
    </source>
</reference>
<feature type="domain" description="YozE SAM-like" evidence="2">
    <location>
        <begin position="4"/>
        <end position="70"/>
    </location>
</feature>
<dbReference type="Proteomes" id="UP001501166">
    <property type="component" value="Unassembled WGS sequence"/>
</dbReference>
<dbReference type="SUPFAM" id="SSF140652">
    <property type="entry name" value="YozE-like"/>
    <property type="match status" value="1"/>
</dbReference>
<evidence type="ECO:0000313" key="4">
    <source>
        <dbReference type="Proteomes" id="UP001501166"/>
    </source>
</evidence>
<dbReference type="InterPro" id="IPR023089">
    <property type="entry name" value="YozE_SAM-like"/>
</dbReference>
<dbReference type="InterPro" id="IPR010673">
    <property type="entry name" value="UPF0346"/>
</dbReference>
<dbReference type="EMBL" id="BAAACW010000167">
    <property type="protein sequence ID" value="GAA0372306.1"/>
    <property type="molecule type" value="Genomic_DNA"/>
</dbReference>
<dbReference type="InterPro" id="IPR036806">
    <property type="entry name" value="YozE_SAM-like_sf"/>
</dbReference>
<dbReference type="RefSeq" id="WP_343757047.1">
    <property type="nucleotide sequence ID" value="NZ_BAAACW010000167.1"/>
</dbReference>
<protein>
    <recommendedName>
        <fullName evidence="1">UPF0346 protein GCM10008932_24470</fullName>
    </recommendedName>
</protein>